<dbReference type="CDD" id="cd06553">
    <property type="entry name" value="ASCH_Ef3133_like"/>
    <property type="match status" value="1"/>
</dbReference>
<dbReference type="STRING" id="157463.GCA_001047075_00973"/>
<dbReference type="InterPro" id="IPR007374">
    <property type="entry name" value="ASCH_domain"/>
</dbReference>
<dbReference type="PANTHER" id="PTHR39203">
    <property type="entry name" value="CYTOPLASMIC PROTEIN-RELATED"/>
    <property type="match status" value="1"/>
</dbReference>
<proteinExistence type="predicted"/>
<dbReference type="InterPro" id="IPR009326">
    <property type="entry name" value="DUF984"/>
</dbReference>
<dbReference type="SUPFAM" id="SSF88697">
    <property type="entry name" value="PUA domain-like"/>
    <property type="match status" value="1"/>
</dbReference>
<protein>
    <recommendedName>
        <fullName evidence="1">ASCH domain-containing protein</fullName>
    </recommendedName>
</protein>
<dbReference type="PANTHER" id="PTHR39203:SF1">
    <property type="entry name" value="CYTOPLASMIC PROTEIN"/>
    <property type="match status" value="1"/>
</dbReference>
<dbReference type="SMART" id="SM01022">
    <property type="entry name" value="ASCH"/>
    <property type="match status" value="1"/>
</dbReference>
<feature type="domain" description="ASCH" evidence="1">
    <location>
        <begin position="26"/>
        <end position="147"/>
    </location>
</feature>
<name>A0A0K8MJL7_9LACO</name>
<evidence type="ECO:0000313" key="3">
    <source>
        <dbReference type="Proteomes" id="UP000253891"/>
    </source>
</evidence>
<dbReference type="OrthoDB" id="9807542at2"/>
<evidence type="ECO:0000259" key="1">
    <source>
        <dbReference type="SMART" id="SM01022"/>
    </source>
</evidence>
<dbReference type="PIRSF" id="PIRSF021320">
    <property type="entry name" value="DUF984"/>
    <property type="match status" value="1"/>
</dbReference>
<dbReference type="InterPro" id="IPR015947">
    <property type="entry name" value="PUA-like_sf"/>
</dbReference>
<dbReference type="Proteomes" id="UP000253891">
    <property type="component" value="Unassembled WGS sequence"/>
</dbReference>
<dbReference type="RefSeq" id="WP_061993413.1">
    <property type="nucleotide sequence ID" value="NZ_DF968005.1"/>
</dbReference>
<sequence>MTNEEFFQAAKDSGVVPADAKLQSSFQFGVEADELAALVLKGKKTATASALELYQIDNYPLPEEGAFDIVLNSADEPVCVIQNDGVVIETYNNVSRFHAAAEGEGDLSLAYWRRVHEAFFTEEFEKANLTFDPDQTPIVLESFHMVYPGFDLN</sequence>
<evidence type="ECO:0000313" key="2">
    <source>
        <dbReference type="EMBL" id="GAP00060.1"/>
    </source>
</evidence>
<accession>A0A0K8MJL7</accession>
<dbReference type="AlphaFoldDB" id="A0A0K8MJL7"/>
<reference evidence="2 3" key="1">
    <citation type="journal article" date="2015" name="BMC Genomics">
        <title>Comparative genomics of Fructobacillus spp. and Leuconostoc spp. reveals niche-specific evolution of Fructobacillus spp.</title>
        <authorList>
            <person name="Endo A."/>
            <person name="Tanizawa Y."/>
            <person name="Tanaka N."/>
            <person name="Maeno S."/>
            <person name="Kumar H."/>
            <person name="Shiwa Y."/>
            <person name="Okada S."/>
            <person name="Yoshikawa H."/>
            <person name="Dicks L."/>
            <person name="Nakagawa J."/>
            <person name="Arita M."/>
        </authorList>
    </citation>
    <scope>NUCLEOTIDE SEQUENCE [LARGE SCALE GENOMIC DNA]</scope>
    <source>
        <strain evidence="2 3">JCM 12225</strain>
    </source>
</reference>
<dbReference type="Pfam" id="PF04266">
    <property type="entry name" value="ASCH"/>
    <property type="match status" value="1"/>
</dbReference>
<dbReference type="Gene3D" id="3.10.400.10">
    <property type="entry name" value="Sulfate adenylyltransferase"/>
    <property type="match status" value="1"/>
</dbReference>
<keyword evidence="3" id="KW-1185">Reference proteome</keyword>
<organism evidence="2 3">
    <name type="scientific">Fructobacillus ficulneus</name>
    <dbReference type="NCBI Taxonomy" id="157463"/>
    <lineage>
        <taxon>Bacteria</taxon>
        <taxon>Bacillati</taxon>
        <taxon>Bacillota</taxon>
        <taxon>Bacilli</taxon>
        <taxon>Lactobacillales</taxon>
        <taxon>Lactobacillaceae</taxon>
        <taxon>Fructobacillus</taxon>
    </lineage>
</organism>
<gene>
    <name evidence="2" type="ORF">FFIC_280650</name>
</gene>
<dbReference type="EMBL" id="DF968005">
    <property type="protein sequence ID" value="GAP00060.1"/>
    <property type="molecule type" value="Genomic_DNA"/>
</dbReference>